<dbReference type="OrthoDB" id="202415at2759"/>
<proteinExistence type="predicted"/>
<dbReference type="AlphaFoldDB" id="A0A5B0P6N1"/>
<accession>A0A5B0P6N1</accession>
<sequence length="504" mass="57255">MSPPNSPPRYNPIGWLSDLQERPLLPLRFNPLQPTNFKGRSTLGSRLITLSGLLVLIGTAVVVDRHLFRNLGEPALLWETNYHLTNAVVSRVCNILPSSSTSSSSSFASQTDGTNRTKDSFNGLLASKFCRNQLNQKKDLEKLYVPDSGHDFGPSMDRSMGSERCAALFPNLYQELDRAVLYHSSRGNISIQHLDRAYQYSHARVLIYRNRVYIKGFNGGPGLRTEAILNSIQEAVITSPELLPDVEFVIKTSDAPQGGDDEHPLWVLDRTKSQEEVWLMPDYGFYSWPEPKVGGMVEVRDKTAEREASLSWDSKISKAFWRGAILVKLREQLLEVSKGKSWSDIKPIVWQNLNGGLKTPEDHCNYKFLVHTEGYAYSGRLKYLLMCRSVVVGHEMQYIQHFHHLLDSRPHSPTQNIAIAEGPGIEGLPKLMDRLLADPVWAESIANNSYPLFRHYLSPAGVHCYWRQMFRAWAKVQDFVPHRTPKDTPFESFNLMHAIDWPAH</sequence>
<name>A0A5B0P6N1_PUCGR</name>
<dbReference type="PANTHER" id="PTHR12203:SF107">
    <property type="entry name" value="GLYCOSYL TRANSFERASE CAP10 DOMAIN-CONTAINING PROTEIN"/>
    <property type="match status" value="1"/>
</dbReference>
<protein>
    <recommendedName>
        <fullName evidence="1">Glycosyl transferase CAP10 domain-containing protein</fullName>
    </recommendedName>
</protein>
<dbReference type="InterPro" id="IPR006598">
    <property type="entry name" value="CAP10"/>
</dbReference>
<dbReference type="Pfam" id="PF05686">
    <property type="entry name" value="Glyco_transf_90"/>
    <property type="match status" value="1"/>
</dbReference>
<evidence type="ECO:0000259" key="1">
    <source>
        <dbReference type="SMART" id="SM00672"/>
    </source>
</evidence>
<dbReference type="Proteomes" id="UP000324748">
    <property type="component" value="Unassembled WGS sequence"/>
</dbReference>
<evidence type="ECO:0000313" key="3">
    <source>
        <dbReference type="Proteomes" id="UP000324748"/>
    </source>
</evidence>
<organism evidence="2 3">
    <name type="scientific">Puccinia graminis f. sp. tritici</name>
    <dbReference type="NCBI Taxonomy" id="56615"/>
    <lineage>
        <taxon>Eukaryota</taxon>
        <taxon>Fungi</taxon>
        <taxon>Dikarya</taxon>
        <taxon>Basidiomycota</taxon>
        <taxon>Pucciniomycotina</taxon>
        <taxon>Pucciniomycetes</taxon>
        <taxon>Pucciniales</taxon>
        <taxon>Pucciniaceae</taxon>
        <taxon>Puccinia</taxon>
    </lineage>
</organism>
<gene>
    <name evidence="2" type="ORF">PGT21_050037</name>
</gene>
<evidence type="ECO:0000313" key="2">
    <source>
        <dbReference type="EMBL" id="KAA1096676.1"/>
    </source>
</evidence>
<reference evidence="2 3" key="1">
    <citation type="submission" date="2019-05" db="EMBL/GenBank/DDBJ databases">
        <title>Emergence of the Ug99 lineage of the wheat stem rust pathogen through somatic hybridization.</title>
        <authorList>
            <person name="Li F."/>
            <person name="Upadhyaya N.M."/>
            <person name="Sperschneider J."/>
            <person name="Matny O."/>
            <person name="Nguyen-Phuc H."/>
            <person name="Mago R."/>
            <person name="Raley C."/>
            <person name="Miller M.E."/>
            <person name="Silverstein K.A.T."/>
            <person name="Henningsen E."/>
            <person name="Hirsch C.D."/>
            <person name="Visser B."/>
            <person name="Pretorius Z.A."/>
            <person name="Steffenson B.J."/>
            <person name="Schwessinger B."/>
            <person name="Dodds P.N."/>
            <person name="Figueroa M."/>
        </authorList>
    </citation>
    <scope>NUCLEOTIDE SEQUENCE [LARGE SCALE GENOMIC DNA]</scope>
    <source>
        <strain evidence="2">21-0</strain>
    </source>
</reference>
<dbReference type="EMBL" id="VSWC01000067">
    <property type="protein sequence ID" value="KAA1096676.1"/>
    <property type="molecule type" value="Genomic_DNA"/>
</dbReference>
<dbReference type="InterPro" id="IPR051091">
    <property type="entry name" value="O-Glucosyltr/Glycosyltrsf_90"/>
</dbReference>
<dbReference type="PANTHER" id="PTHR12203">
    <property type="entry name" value="KDEL LYS-ASP-GLU-LEU CONTAINING - RELATED"/>
    <property type="match status" value="1"/>
</dbReference>
<dbReference type="SMART" id="SM00672">
    <property type="entry name" value="CAP10"/>
    <property type="match status" value="1"/>
</dbReference>
<keyword evidence="3" id="KW-1185">Reference proteome</keyword>
<comment type="caution">
    <text evidence="2">The sequence shown here is derived from an EMBL/GenBank/DDBJ whole genome shotgun (WGS) entry which is preliminary data.</text>
</comment>
<feature type="domain" description="Glycosyl transferase CAP10" evidence="1">
    <location>
        <begin position="242"/>
        <end position="480"/>
    </location>
</feature>